<dbReference type="AlphaFoldDB" id="A0A511FDZ5"/>
<dbReference type="RefSeq" id="WP_183834849.1">
    <property type="nucleotide sequence ID" value="NZ_BJVQ01000037.1"/>
</dbReference>
<keyword evidence="1" id="KW-0812">Transmembrane</keyword>
<evidence type="ECO:0000313" key="5">
    <source>
        <dbReference type="Proteomes" id="UP000564629"/>
    </source>
</evidence>
<evidence type="ECO:0000313" key="2">
    <source>
        <dbReference type="EMBL" id="GEL47392.1"/>
    </source>
</evidence>
<dbReference type="EMBL" id="JACHDN010000001">
    <property type="protein sequence ID" value="MBB5472474.1"/>
    <property type="molecule type" value="Genomic_DNA"/>
</dbReference>
<feature type="transmembrane region" description="Helical" evidence="1">
    <location>
        <begin position="24"/>
        <end position="44"/>
    </location>
</feature>
<evidence type="ECO:0000313" key="4">
    <source>
        <dbReference type="Proteomes" id="UP000321723"/>
    </source>
</evidence>
<name>A0A511FDZ5_9CELL</name>
<reference evidence="2 4" key="1">
    <citation type="submission" date="2019-07" db="EMBL/GenBank/DDBJ databases">
        <title>Whole genome shotgun sequence of Cellulomonas hominis NBRC 16055.</title>
        <authorList>
            <person name="Hosoyama A."/>
            <person name="Uohara A."/>
            <person name="Ohji S."/>
            <person name="Ichikawa N."/>
        </authorList>
    </citation>
    <scope>NUCLEOTIDE SEQUENCE [LARGE SCALE GENOMIC DNA]</scope>
    <source>
        <strain evidence="2 4">NBRC 16055</strain>
    </source>
</reference>
<dbReference type="EMBL" id="BJVQ01000037">
    <property type="protein sequence ID" value="GEL47392.1"/>
    <property type="molecule type" value="Genomic_DNA"/>
</dbReference>
<reference evidence="3 5" key="2">
    <citation type="submission" date="2020-08" db="EMBL/GenBank/DDBJ databases">
        <title>Sequencing the genomes of 1000 actinobacteria strains.</title>
        <authorList>
            <person name="Klenk H.-P."/>
        </authorList>
    </citation>
    <scope>NUCLEOTIDE SEQUENCE [LARGE SCALE GENOMIC DNA]</scope>
    <source>
        <strain evidence="3 5">DSM 9581</strain>
    </source>
</reference>
<evidence type="ECO:0000256" key="1">
    <source>
        <dbReference type="SAM" id="Phobius"/>
    </source>
</evidence>
<keyword evidence="4" id="KW-1185">Reference proteome</keyword>
<evidence type="ECO:0000313" key="3">
    <source>
        <dbReference type="EMBL" id="MBB5472474.1"/>
    </source>
</evidence>
<protein>
    <submittedName>
        <fullName evidence="2">Uncharacterized protein</fullName>
    </submittedName>
</protein>
<sequence length="139" mass="14462">MSTPLPAVRPTAGATSLGDYGASLLRTAVPAAWGTVVAAVVAWLAPRLPGDVGDALTTLLQSEVALGLLVTVAIAVWYALARRLEPRLPDWLTRLVLGSAAAPTYARVTDDGAAVVTSLDGQVHVGYLPADDEPRHRAE</sequence>
<dbReference type="Proteomes" id="UP000321723">
    <property type="component" value="Unassembled WGS sequence"/>
</dbReference>
<keyword evidence="1" id="KW-1133">Transmembrane helix</keyword>
<accession>A0A511FDZ5</accession>
<dbReference type="Proteomes" id="UP000564629">
    <property type="component" value="Unassembled WGS sequence"/>
</dbReference>
<feature type="transmembrane region" description="Helical" evidence="1">
    <location>
        <begin position="64"/>
        <end position="81"/>
    </location>
</feature>
<organism evidence="2 4">
    <name type="scientific">Cellulomonas hominis</name>
    <dbReference type="NCBI Taxonomy" id="156981"/>
    <lineage>
        <taxon>Bacteria</taxon>
        <taxon>Bacillati</taxon>
        <taxon>Actinomycetota</taxon>
        <taxon>Actinomycetes</taxon>
        <taxon>Micrococcales</taxon>
        <taxon>Cellulomonadaceae</taxon>
        <taxon>Cellulomonas</taxon>
    </lineage>
</organism>
<proteinExistence type="predicted"/>
<comment type="caution">
    <text evidence="2">The sequence shown here is derived from an EMBL/GenBank/DDBJ whole genome shotgun (WGS) entry which is preliminary data.</text>
</comment>
<keyword evidence="1" id="KW-0472">Membrane</keyword>
<gene>
    <name evidence="2" type="ORF">CHO01_25080</name>
    <name evidence="3" type="ORF">HNR08_001210</name>
</gene>